<comment type="similarity">
    <text evidence="2">Belongs to the tumor necrosis factor family.</text>
</comment>
<evidence type="ECO:0000259" key="6">
    <source>
        <dbReference type="Pfam" id="PF00229"/>
    </source>
</evidence>
<dbReference type="EMBL" id="JAEAOA010002251">
    <property type="protein sequence ID" value="KAK3590787.1"/>
    <property type="molecule type" value="Genomic_DNA"/>
</dbReference>
<keyword evidence="3" id="KW-0202">Cytokine</keyword>
<dbReference type="Pfam" id="PF00229">
    <property type="entry name" value="TNF"/>
    <property type="match status" value="1"/>
</dbReference>
<comment type="caution">
    <text evidence="7">The sequence shown here is derived from an EMBL/GenBank/DDBJ whole genome shotgun (WGS) entry which is preliminary data.</text>
</comment>
<reference evidence="7" key="2">
    <citation type="journal article" date="2021" name="Genome Biol. Evol.">
        <title>Developing a high-quality reference genome for a parasitic bivalve with doubly uniparental inheritance (Bivalvia: Unionida).</title>
        <authorList>
            <person name="Smith C.H."/>
        </authorList>
    </citation>
    <scope>NUCLEOTIDE SEQUENCE</scope>
    <source>
        <strain evidence="7">CHS0354</strain>
        <tissue evidence="7">Mantle</tissue>
    </source>
</reference>
<evidence type="ECO:0000256" key="2">
    <source>
        <dbReference type="ARBA" id="ARBA00008670"/>
    </source>
</evidence>
<comment type="subcellular location">
    <subcellularLocation>
        <location evidence="1">Membrane</location>
    </subcellularLocation>
</comment>
<sequence>METGYGQIQFKKHQTRKCMLWCTFPTNRENVQSYKTLFCVAFTTNCILMAALLMTAYYWKCQVQTSWDTTDKQMCLKCEDISVHPLDDTILLEDFQRKDNGTKCCTKDKSHLKHLVHQFLERNHRLYVAKEGITIPKCTDHTNEKKPACRVVGIDRTWTGTDYDDRHLLRWLNIADDYYQNPGVTFTNGQLKIITPGFYWFNSRVTFRDTNVTISKGSIAFFHTIFRRSAEYPLREDWKLVESAKTRCKLQSDFTDRISFLGDIAYFKKGESVIVKVSHPEMVSLSARDSFLEVHLY</sequence>
<keyword evidence="5" id="KW-1133">Transmembrane helix</keyword>
<evidence type="ECO:0000313" key="8">
    <source>
        <dbReference type="Proteomes" id="UP001195483"/>
    </source>
</evidence>
<evidence type="ECO:0000313" key="7">
    <source>
        <dbReference type="EMBL" id="KAK3590787.1"/>
    </source>
</evidence>
<proteinExistence type="inferred from homology"/>
<dbReference type="Gene3D" id="2.60.120.40">
    <property type="match status" value="1"/>
</dbReference>
<feature type="transmembrane region" description="Helical" evidence="5">
    <location>
        <begin position="37"/>
        <end position="59"/>
    </location>
</feature>
<evidence type="ECO:0000256" key="5">
    <source>
        <dbReference type="SAM" id="Phobius"/>
    </source>
</evidence>
<dbReference type="SUPFAM" id="SSF49842">
    <property type="entry name" value="TNF-like"/>
    <property type="match status" value="1"/>
</dbReference>
<evidence type="ECO:0000256" key="1">
    <source>
        <dbReference type="ARBA" id="ARBA00004370"/>
    </source>
</evidence>
<protein>
    <recommendedName>
        <fullName evidence="6">THD domain-containing protein</fullName>
    </recommendedName>
</protein>
<evidence type="ECO:0000256" key="3">
    <source>
        <dbReference type="ARBA" id="ARBA00022514"/>
    </source>
</evidence>
<dbReference type="Proteomes" id="UP001195483">
    <property type="component" value="Unassembled WGS sequence"/>
</dbReference>
<reference evidence="7" key="1">
    <citation type="journal article" date="2021" name="Genome Biol. Evol.">
        <title>A High-Quality Reference Genome for a Parasitic Bivalve with Doubly Uniparental Inheritance (Bivalvia: Unionida).</title>
        <authorList>
            <person name="Smith C.H."/>
        </authorList>
    </citation>
    <scope>NUCLEOTIDE SEQUENCE</scope>
    <source>
        <strain evidence="7">CHS0354</strain>
    </source>
</reference>
<gene>
    <name evidence="7" type="ORF">CHS0354_038725</name>
</gene>
<dbReference type="PANTHER" id="PTHR11471:SF13">
    <property type="entry name" value="TNF FAMILY PROFILE DOMAIN-CONTAINING PROTEIN"/>
    <property type="match status" value="1"/>
</dbReference>
<dbReference type="GO" id="GO:0005615">
    <property type="term" value="C:extracellular space"/>
    <property type="evidence" value="ECO:0007669"/>
    <property type="project" value="UniProtKB-KW"/>
</dbReference>
<keyword evidence="4 5" id="KW-0472">Membrane</keyword>
<organism evidence="7 8">
    <name type="scientific">Potamilus streckersoni</name>
    <dbReference type="NCBI Taxonomy" id="2493646"/>
    <lineage>
        <taxon>Eukaryota</taxon>
        <taxon>Metazoa</taxon>
        <taxon>Spiralia</taxon>
        <taxon>Lophotrochozoa</taxon>
        <taxon>Mollusca</taxon>
        <taxon>Bivalvia</taxon>
        <taxon>Autobranchia</taxon>
        <taxon>Heteroconchia</taxon>
        <taxon>Palaeoheterodonta</taxon>
        <taxon>Unionida</taxon>
        <taxon>Unionoidea</taxon>
        <taxon>Unionidae</taxon>
        <taxon>Ambleminae</taxon>
        <taxon>Lampsilini</taxon>
        <taxon>Potamilus</taxon>
    </lineage>
</organism>
<dbReference type="AlphaFoldDB" id="A0AAE0SF73"/>
<dbReference type="GO" id="GO:0006955">
    <property type="term" value="P:immune response"/>
    <property type="evidence" value="ECO:0007669"/>
    <property type="project" value="InterPro"/>
</dbReference>
<accession>A0AAE0SF73</accession>
<keyword evidence="5" id="KW-0812">Transmembrane</keyword>
<dbReference type="GO" id="GO:0016020">
    <property type="term" value="C:membrane"/>
    <property type="evidence" value="ECO:0007669"/>
    <property type="project" value="UniProtKB-SubCell"/>
</dbReference>
<evidence type="ECO:0000256" key="4">
    <source>
        <dbReference type="ARBA" id="ARBA00023136"/>
    </source>
</evidence>
<dbReference type="GO" id="GO:0005125">
    <property type="term" value="F:cytokine activity"/>
    <property type="evidence" value="ECO:0007669"/>
    <property type="project" value="UniProtKB-KW"/>
</dbReference>
<reference evidence="7" key="3">
    <citation type="submission" date="2023-05" db="EMBL/GenBank/DDBJ databases">
        <authorList>
            <person name="Smith C.H."/>
        </authorList>
    </citation>
    <scope>NUCLEOTIDE SEQUENCE</scope>
    <source>
        <strain evidence="7">CHS0354</strain>
        <tissue evidence="7">Mantle</tissue>
    </source>
</reference>
<dbReference type="InterPro" id="IPR006052">
    <property type="entry name" value="TNF_dom"/>
</dbReference>
<keyword evidence="8" id="KW-1185">Reference proteome</keyword>
<dbReference type="InterPro" id="IPR008983">
    <property type="entry name" value="Tumour_necrosis_fac-like_dom"/>
</dbReference>
<dbReference type="PANTHER" id="PTHR11471">
    <property type="entry name" value="TUMOR NECROSIS FACTOR FAMILY MEMBER"/>
    <property type="match status" value="1"/>
</dbReference>
<feature type="domain" description="THD" evidence="6">
    <location>
        <begin position="170"/>
        <end position="292"/>
    </location>
</feature>
<name>A0AAE0SF73_9BIVA</name>
<dbReference type="GO" id="GO:0005164">
    <property type="term" value="F:tumor necrosis factor receptor binding"/>
    <property type="evidence" value="ECO:0007669"/>
    <property type="project" value="InterPro"/>
</dbReference>